<gene>
    <name evidence="2" type="ORF">TNCV_1998011</name>
</gene>
<comment type="caution">
    <text evidence="2">The sequence shown here is derived from an EMBL/GenBank/DDBJ whole genome shotgun (WGS) entry which is preliminary data.</text>
</comment>
<dbReference type="AlphaFoldDB" id="A0A8X6RQT6"/>
<organism evidence="2 3">
    <name type="scientific">Trichonephila clavipes</name>
    <name type="common">Golden silk orbweaver</name>
    <name type="synonym">Nephila clavipes</name>
    <dbReference type="NCBI Taxonomy" id="2585209"/>
    <lineage>
        <taxon>Eukaryota</taxon>
        <taxon>Metazoa</taxon>
        <taxon>Ecdysozoa</taxon>
        <taxon>Arthropoda</taxon>
        <taxon>Chelicerata</taxon>
        <taxon>Arachnida</taxon>
        <taxon>Araneae</taxon>
        <taxon>Araneomorphae</taxon>
        <taxon>Entelegynae</taxon>
        <taxon>Araneoidea</taxon>
        <taxon>Nephilidae</taxon>
        <taxon>Trichonephila</taxon>
    </lineage>
</organism>
<evidence type="ECO:0000259" key="1">
    <source>
        <dbReference type="Pfam" id="PF13843"/>
    </source>
</evidence>
<keyword evidence="3" id="KW-1185">Reference proteome</keyword>
<reference evidence="2" key="1">
    <citation type="submission" date="2020-08" db="EMBL/GenBank/DDBJ databases">
        <title>Multicomponent nature underlies the extraordinary mechanical properties of spider dragline silk.</title>
        <authorList>
            <person name="Kono N."/>
            <person name="Nakamura H."/>
            <person name="Mori M."/>
            <person name="Yoshida Y."/>
            <person name="Ohtoshi R."/>
            <person name="Malay A.D."/>
            <person name="Moran D.A.P."/>
            <person name="Tomita M."/>
            <person name="Numata K."/>
            <person name="Arakawa K."/>
        </authorList>
    </citation>
    <scope>NUCLEOTIDE SEQUENCE</scope>
</reference>
<proteinExistence type="predicted"/>
<dbReference type="InterPro" id="IPR029526">
    <property type="entry name" value="PGBD"/>
</dbReference>
<dbReference type="EMBL" id="BMAU01021195">
    <property type="protein sequence ID" value="GFX97069.1"/>
    <property type="molecule type" value="Genomic_DNA"/>
</dbReference>
<protein>
    <recommendedName>
        <fullName evidence="1">PiggyBac transposable element-derived protein domain-containing protein</fullName>
    </recommendedName>
</protein>
<name>A0A8X6RQT6_TRICX</name>
<dbReference type="Proteomes" id="UP000887159">
    <property type="component" value="Unassembled WGS sequence"/>
</dbReference>
<accession>A0A8X6RQT6</accession>
<sequence length="116" mass="12907">MIGEENEVNTGEKIVTDVPRSLEADSTTSDLLKQMKTALKDKTPSKLFVQFCSSEDYDLIVKGTTPYVADGINEQDFLITADDILVFIGILLLIGYHSNTCERDCWSDADTLALPW</sequence>
<evidence type="ECO:0000313" key="2">
    <source>
        <dbReference type="EMBL" id="GFX97069.1"/>
    </source>
</evidence>
<feature type="domain" description="PiggyBac transposable element-derived protein" evidence="1">
    <location>
        <begin position="43"/>
        <end position="110"/>
    </location>
</feature>
<dbReference type="Pfam" id="PF13843">
    <property type="entry name" value="DDE_Tnp_1_7"/>
    <property type="match status" value="1"/>
</dbReference>
<evidence type="ECO:0000313" key="3">
    <source>
        <dbReference type="Proteomes" id="UP000887159"/>
    </source>
</evidence>